<evidence type="ECO:0000256" key="10">
    <source>
        <dbReference type="ARBA" id="ARBA00022840"/>
    </source>
</evidence>
<evidence type="ECO:0000256" key="5">
    <source>
        <dbReference type="ARBA" id="ARBA00022553"/>
    </source>
</evidence>
<feature type="binding site" evidence="13 14">
    <location>
        <position position="102"/>
    </location>
    <ligand>
        <name>ATP</name>
        <dbReference type="ChEBI" id="CHEBI:30616"/>
    </ligand>
</feature>
<evidence type="ECO:0000256" key="15">
    <source>
        <dbReference type="RuleBase" id="RU004011"/>
    </source>
</evidence>
<proteinExistence type="inferred from homology"/>
<comment type="similarity">
    <text evidence="2 13 14 15">Belongs to the NDK family.</text>
</comment>
<keyword evidence="8 13" id="KW-0547">Nucleotide-binding</keyword>
<protein>
    <recommendedName>
        <fullName evidence="4 13">Nucleoside diphosphate kinase</fullName>
        <shortName evidence="13">NDK</shortName>
        <shortName evidence="13">NDP kinase</shortName>
        <ecNumber evidence="3 13">2.7.4.6</ecNumber>
    </recommendedName>
    <alternativeName>
        <fullName evidence="13">Nucleoside-2-P kinase</fullName>
    </alternativeName>
</protein>
<evidence type="ECO:0000256" key="4">
    <source>
        <dbReference type="ARBA" id="ARBA00017632"/>
    </source>
</evidence>
<dbReference type="GO" id="GO:0006241">
    <property type="term" value="P:CTP biosynthetic process"/>
    <property type="evidence" value="ECO:0007669"/>
    <property type="project" value="UniProtKB-UniRule"/>
</dbReference>
<dbReference type="AlphaFoldDB" id="A0A1I4P851"/>
<accession>A0A1I4P851</accession>
<keyword evidence="7 13" id="KW-0479">Metal-binding</keyword>
<evidence type="ECO:0000256" key="9">
    <source>
        <dbReference type="ARBA" id="ARBA00022777"/>
    </source>
</evidence>
<dbReference type="Proteomes" id="UP000198535">
    <property type="component" value="Unassembled WGS sequence"/>
</dbReference>
<dbReference type="PANTHER" id="PTHR11349">
    <property type="entry name" value="NUCLEOSIDE DIPHOSPHATE KINASE"/>
    <property type="match status" value="1"/>
</dbReference>
<evidence type="ECO:0000256" key="1">
    <source>
        <dbReference type="ARBA" id="ARBA00001946"/>
    </source>
</evidence>
<dbReference type="GO" id="GO:0006228">
    <property type="term" value="P:UTP biosynthetic process"/>
    <property type="evidence" value="ECO:0007669"/>
    <property type="project" value="UniProtKB-UniRule"/>
</dbReference>
<keyword evidence="6 13" id="KW-0808">Transferase</keyword>
<evidence type="ECO:0000256" key="8">
    <source>
        <dbReference type="ARBA" id="ARBA00022741"/>
    </source>
</evidence>
<comment type="catalytic activity">
    <reaction evidence="13">
        <text>a 2'-deoxyribonucleoside 5'-diphosphate + ATP = a 2'-deoxyribonucleoside 5'-triphosphate + ADP</text>
        <dbReference type="Rhea" id="RHEA:44640"/>
        <dbReference type="ChEBI" id="CHEBI:30616"/>
        <dbReference type="ChEBI" id="CHEBI:61560"/>
        <dbReference type="ChEBI" id="CHEBI:73316"/>
        <dbReference type="ChEBI" id="CHEBI:456216"/>
        <dbReference type="EC" id="2.7.4.6"/>
    </reaction>
</comment>
<dbReference type="SMART" id="SM00562">
    <property type="entry name" value="NDK"/>
    <property type="match status" value="1"/>
</dbReference>
<keyword evidence="13" id="KW-0963">Cytoplasm</keyword>
<feature type="binding site" evidence="13 14">
    <location>
        <position position="85"/>
    </location>
    <ligand>
        <name>ATP</name>
        <dbReference type="ChEBI" id="CHEBI:30616"/>
    </ligand>
</feature>
<dbReference type="GO" id="GO:0005737">
    <property type="term" value="C:cytoplasm"/>
    <property type="evidence" value="ECO:0007669"/>
    <property type="project" value="UniProtKB-SubCell"/>
</dbReference>
<evidence type="ECO:0000313" key="18">
    <source>
        <dbReference type="Proteomes" id="UP000198535"/>
    </source>
</evidence>
<feature type="active site" description="Pros-phosphohistidine intermediate" evidence="13 14">
    <location>
        <position position="115"/>
    </location>
</feature>
<dbReference type="CDD" id="cd04413">
    <property type="entry name" value="NDPk_I"/>
    <property type="match status" value="1"/>
</dbReference>
<evidence type="ECO:0000256" key="13">
    <source>
        <dbReference type="HAMAP-Rule" id="MF_00451"/>
    </source>
</evidence>
<keyword evidence="18" id="KW-1185">Reference proteome</keyword>
<dbReference type="GO" id="GO:0006183">
    <property type="term" value="P:GTP biosynthetic process"/>
    <property type="evidence" value="ECO:0007669"/>
    <property type="project" value="UniProtKB-UniRule"/>
</dbReference>
<comment type="subcellular location">
    <subcellularLocation>
        <location evidence="13">Cytoplasm</location>
    </subcellularLocation>
</comment>
<dbReference type="GO" id="GO:0004550">
    <property type="term" value="F:nucleoside diphosphate kinase activity"/>
    <property type="evidence" value="ECO:0007669"/>
    <property type="project" value="UniProtKB-UniRule"/>
</dbReference>
<dbReference type="Pfam" id="PF00334">
    <property type="entry name" value="NDK"/>
    <property type="match status" value="1"/>
</dbReference>
<feature type="binding site" evidence="13 14">
    <location>
        <position position="9"/>
    </location>
    <ligand>
        <name>ATP</name>
        <dbReference type="ChEBI" id="CHEBI:30616"/>
    </ligand>
</feature>
<evidence type="ECO:0000256" key="2">
    <source>
        <dbReference type="ARBA" id="ARBA00008142"/>
    </source>
</evidence>
<dbReference type="InterPro" id="IPR034907">
    <property type="entry name" value="NDK-like_dom"/>
</dbReference>
<gene>
    <name evidence="13" type="primary">ndk</name>
    <name evidence="17" type="ORF">SAMN04488696_0484</name>
</gene>
<feature type="domain" description="Nucleoside diphosphate kinase-like" evidence="16">
    <location>
        <begin position="1"/>
        <end position="138"/>
    </location>
</feature>
<dbReference type="OrthoDB" id="6874at2157"/>
<organism evidence="17 18">
    <name type="scientific">Methanolobus profundi</name>
    <dbReference type="NCBI Taxonomy" id="487685"/>
    <lineage>
        <taxon>Archaea</taxon>
        <taxon>Methanobacteriati</taxon>
        <taxon>Methanobacteriota</taxon>
        <taxon>Stenosarchaea group</taxon>
        <taxon>Methanomicrobia</taxon>
        <taxon>Methanosarcinales</taxon>
        <taxon>Methanosarcinaceae</taxon>
        <taxon>Methanolobus</taxon>
    </lineage>
</organism>
<evidence type="ECO:0000259" key="16">
    <source>
        <dbReference type="SMART" id="SM00562"/>
    </source>
</evidence>
<evidence type="ECO:0000256" key="7">
    <source>
        <dbReference type="ARBA" id="ARBA00022723"/>
    </source>
</evidence>
<evidence type="ECO:0000313" key="17">
    <source>
        <dbReference type="EMBL" id="SFM23543.1"/>
    </source>
</evidence>
<keyword evidence="11 13" id="KW-0460">Magnesium</keyword>
<dbReference type="EMBL" id="FOUJ01000001">
    <property type="protein sequence ID" value="SFM23543.1"/>
    <property type="molecule type" value="Genomic_DNA"/>
</dbReference>
<dbReference type="SUPFAM" id="SSF54919">
    <property type="entry name" value="Nucleoside diphosphate kinase, NDK"/>
    <property type="match status" value="1"/>
</dbReference>
<keyword evidence="9 13" id="KW-0418">Kinase</keyword>
<reference evidence="18" key="1">
    <citation type="submission" date="2016-10" db="EMBL/GenBank/DDBJ databases">
        <authorList>
            <person name="Varghese N."/>
            <person name="Submissions S."/>
        </authorList>
    </citation>
    <scope>NUCLEOTIDE SEQUENCE [LARGE SCALE GENOMIC DNA]</scope>
    <source>
        <strain evidence="18">Mob M</strain>
    </source>
</reference>
<comment type="cofactor">
    <cofactor evidence="1 13">
        <name>Mg(2+)</name>
        <dbReference type="ChEBI" id="CHEBI:18420"/>
    </cofactor>
</comment>
<keyword evidence="5 13" id="KW-0597">Phosphoprotein</keyword>
<comment type="catalytic activity">
    <reaction evidence="13">
        <text>a ribonucleoside 5'-diphosphate + ATP = a ribonucleoside 5'-triphosphate + ADP</text>
        <dbReference type="Rhea" id="RHEA:18113"/>
        <dbReference type="ChEBI" id="CHEBI:30616"/>
        <dbReference type="ChEBI" id="CHEBI:57930"/>
        <dbReference type="ChEBI" id="CHEBI:61557"/>
        <dbReference type="ChEBI" id="CHEBI:456216"/>
        <dbReference type="EC" id="2.7.4.6"/>
    </reaction>
</comment>
<comment type="function">
    <text evidence="13">Major role in the synthesis of nucleoside triphosphates other than ATP. The ATP gamma phosphate is transferred to the NDP beta phosphate via a ping-pong mechanism, using a phosphorylated active-site intermediate.</text>
</comment>
<dbReference type="HAMAP" id="MF_00451">
    <property type="entry name" value="NDP_kinase"/>
    <property type="match status" value="1"/>
</dbReference>
<evidence type="ECO:0000256" key="11">
    <source>
        <dbReference type="ARBA" id="ARBA00022842"/>
    </source>
</evidence>
<dbReference type="InterPro" id="IPR036850">
    <property type="entry name" value="NDK-like_dom_sf"/>
</dbReference>
<keyword evidence="10 13" id="KW-0067">ATP-binding</keyword>
<feature type="binding site" evidence="13 14">
    <location>
        <position position="91"/>
    </location>
    <ligand>
        <name>ATP</name>
        <dbReference type="ChEBI" id="CHEBI:30616"/>
    </ligand>
</feature>
<dbReference type="EC" id="2.7.4.6" evidence="3 13"/>
<dbReference type="RefSeq" id="WP_091932665.1">
    <property type="nucleotide sequence ID" value="NZ_FOUJ01000001.1"/>
</dbReference>
<keyword evidence="12 13" id="KW-0546">Nucleotide metabolism</keyword>
<dbReference type="NCBIfam" id="NF001908">
    <property type="entry name" value="PRK00668.1"/>
    <property type="match status" value="1"/>
</dbReference>
<evidence type="ECO:0000256" key="6">
    <source>
        <dbReference type="ARBA" id="ARBA00022679"/>
    </source>
</evidence>
<dbReference type="PROSITE" id="PS51374">
    <property type="entry name" value="NDPK_LIKE"/>
    <property type="match status" value="1"/>
</dbReference>
<evidence type="ECO:0000256" key="12">
    <source>
        <dbReference type="ARBA" id="ARBA00023080"/>
    </source>
</evidence>
<dbReference type="Gene3D" id="3.30.70.141">
    <property type="entry name" value="Nucleoside diphosphate kinase-like domain"/>
    <property type="match status" value="1"/>
</dbReference>
<sequence length="149" mass="16450">MEQTYIMIKPDAVQRGLMGEIISRIENRGLKIAAMKLGVMSEDSAKEHYKEHAERPFFASLIEYVTSGPSVSMVVEGKNSIAIMRAVNGATNPVEALPGTIRGDFAVETGRNVVHASDSTESAQREIAIHFKDSEIVDYTKIDEVCLYE</sequence>
<dbReference type="GO" id="GO:0046872">
    <property type="term" value="F:metal ion binding"/>
    <property type="evidence" value="ECO:0007669"/>
    <property type="project" value="UniProtKB-KW"/>
</dbReference>
<name>A0A1I4P851_9EURY</name>
<evidence type="ECO:0000256" key="3">
    <source>
        <dbReference type="ARBA" id="ARBA00012966"/>
    </source>
</evidence>
<feature type="binding site" evidence="13 14">
    <location>
        <position position="112"/>
    </location>
    <ligand>
        <name>ATP</name>
        <dbReference type="ChEBI" id="CHEBI:30616"/>
    </ligand>
</feature>
<feature type="binding site" evidence="13 14">
    <location>
        <position position="57"/>
    </location>
    <ligand>
        <name>ATP</name>
        <dbReference type="ChEBI" id="CHEBI:30616"/>
    </ligand>
</feature>
<dbReference type="STRING" id="487685.SAMN04488696_0484"/>
<dbReference type="InterPro" id="IPR001564">
    <property type="entry name" value="Nucleoside_diP_kinase"/>
</dbReference>
<dbReference type="PRINTS" id="PR01243">
    <property type="entry name" value="NUCDPKINASE"/>
</dbReference>
<dbReference type="GO" id="GO:0005524">
    <property type="term" value="F:ATP binding"/>
    <property type="evidence" value="ECO:0007669"/>
    <property type="project" value="UniProtKB-UniRule"/>
</dbReference>
<dbReference type="FunFam" id="3.30.70.141:FF:000003">
    <property type="entry name" value="Nucleoside diphosphate kinase"/>
    <property type="match status" value="1"/>
</dbReference>
<evidence type="ECO:0000256" key="14">
    <source>
        <dbReference type="PROSITE-ProRule" id="PRU00706"/>
    </source>
</evidence>